<reference evidence="3 4" key="1">
    <citation type="journal article" date="2011" name="PLoS Pathog.">
        <title>Endophytic Life Strategies Decoded by Genome and Transcriptome Analyses of the Mutualistic Root Symbiont Piriformospora indica.</title>
        <authorList>
            <person name="Zuccaro A."/>
            <person name="Lahrmann U."/>
            <person name="Guldener U."/>
            <person name="Langen G."/>
            <person name="Pfiffi S."/>
            <person name="Biedenkopf D."/>
            <person name="Wong P."/>
            <person name="Samans B."/>
            <person name="Grimm C."/>
            <person name="Basiewicz M."/>
            <person name="Murat C."/>
            <person name="Martin F."/>
            <person name="Kogel K.H."/>
        </authorList>
    </citation>
    <scope>NUCLEOTIDE SEQUENCE [LARGE SCALE GENOMIC DNA]</scope>
    <source>
        <strain evidence="3 4">DSM 11827</strain>
    </source>
</reference>
<dbReference type="GO" id="GO:0008237">
    <property type="term" value="F:metallopeptidase activity"/>
    <property type="evidence" value="ECO:0007669"/>
    <property type="project" value="UniProtKB-KW"/>
</dbReference>
<gene>
    <name evidence="3" type="ORF">PIIN_08942</name>
</gene>
<evidence type="ECO:0000313" key="4">
    <source>
        <dbReference type="Proteomes" id="UP000007148"/>
    </source>
</evidence>
<dbReference type="InterPro" id="IPR024079">
    <property type="entry name" value="MetalloPept_cat_dom_sf"/>
</dbReference>
<dbReference type="eggNOG" id="ENOG502RYKG">
    <property type="taxonomic scope" value="Eukaryota"/>
</dbReference>
<dbReference type="InParanoid" id="G4TUG9"/>
<organism evidence="3 4">
    <name type="scientific">Serendipita indica (strain DSM 11827)</name>
    <name type="common">Root endophyte fungus</name>
    <name type="synonym">Piriformospora indica</name>
    <dbReference type="NCBI Taxonomy" id="1109443"/>
    <lineage>
        <taxon>Eukaryota</taxon>
        <taxon>Fungi</taxon>
        <taxon>Dikarya</taxon>
        <taxon>Basidiomycota</taxon>
        <taxon>Agaricomycotina</taxon>
        <taxon>Agaricomycetes</taxon>
        <taxon>Sebacinales</taxon>
        <taxon>Serendipitaceae</taxon>
        <taxon>Serendipita</taxon>
    </lineage>
</organism>
<dbReference type="AlphaFoldDB" id="G4TUG9"/>
<dbReference type="Proteomes" id="UP000007148">
    <property type="component" value="Unassembled WGS sequence"/>
</dbReference>
<name>G4TUG9_SERID</name>
<evidence type="ECO:0000256" key="1">
    <source>
        <dbReference type="ARBA" id="ARBA00008721"/>
    </source>
</evidence>
<keyword evidence="3" id="KW-0645">Protease</keyword>
<dbReference type="GO" id="GO:0006508">
    <property type="term" value="P:proteolysis"/>
    <property type="evidence" value="ECO:0007669"/>
    <property type="project" value="UniProtKB-KW"/>
</dbReference>
<dbReference type="PANTHER" id="PTHR47466">
    <property type="match status" value="1"/>
</dbReference>
<sequence>MISTIVAFLIASGTALALPFNETSLPYRGCATHKDTAAIAAAESRFQIDSANIMSVMDASTLASGPIQVYWHVIQKDNDLAGGNVPDSQIKASIDAMNQHYTGTGISFALSKTTRTTNADWFSTVGPDESNQTQMKSQLRQGDESTLNIYTVGFESGSGKGLLGYATFPSDYKSNPKDDGVVILYSSVPGGSTTNYDEGKTLTHEVGHWLGLYHVFQDGCSTFSSARF</sequence>
<dbReference type="SUPFAM" id="SSF55486">
    <property type="entry name" value="Metalloproteases ('zincins'), catalytic domain"/>
    <property type="match status" value="1"/>
</dbReference>
<dbReference type="EMBL" id="CAFZ01000379">
    <property type="protein sequence ID" value="CCA74962.1"/>
    <property type="molecule type" value="Genomic_DNA"/>
</dbReference>
<evidence type="ECO:0000256" key="2">
    <source>
        <dbReference type="SAM" id="SignalP"/>
    </source>
</evidence>
<dbReference type="HOGENOM" id="CLU_048726_1_1_1"/>
<proteinExistence type="inferred from homology"/>
<accession>G4TUG9</accession>
<dbReference type="PANTHER" id="PTHR47466:SF1">
    <property type="entry name" value="METALLOPROTEASE MEP1 (AFU_ORTHOLOGUE AFUA_1G07730)-RELATED"/>
    <property type="match status" value="1"/>
</dbReference>
<keyword evidence="4" id="KW-1185">Reference proteome</keyword>
<protein>
    <submittedName>
        <fullName evidence="3">Related to metalloprotease</fullName>
    </submittedName>
</protein>
<dbReference type="Gene3D" id="3.40.390.10">
    <property type="entry name" value="Collagenase (Catalytic Domain)"/>
    <property type="match status" value="1"/>
</dbReference>
<dbReference type="OMA" id="SANIMSV"/>
<keyword evidence="3" id="KW-0378">Hydrolase</keyword>
<keyword evidence="2" id="KW-0732">Signal</keyword>
<evidence type="ECO:0000313" key="3">
    <source>
        <dbReference type="EMBL" id="CCA74962.1"/>
    </source>
</evidence>
<feature type="chain" id="PRO_5003469438" evidence="2">
    <location>
        <begin position="18"/>
        <end position="228"/>
    </location>
</feature>
<feature type="signal peptide" evidence="2">
    <location>
        <begin position="1"/>
        <end position="17"/>
    </location>
</feature>
<dbReference type="STRING" id="1109443.G4TUG9"/>
<dbReference type="Pfam" id="PF13582">
    <property type="entry name" value="Reprolysin_3"/>
    <property type="match status" value="1"/>
</dbReference>
<comment type="caution">
    <text evidence="3">The sequence shown here is derived from an EMBL/GenBank/DDBJ whole genome shotgun (WGS) entry which is preliminary data.</text>
</comment>
<keyword evidence="3" id="KW-0482">Metalloprotease</keyword>
<dbReference type="OrthoDB" id="3245000at2759"/>
<comment type="similarity">
    <text evidence="1">Belongs to the peptidase M43B family.</text>
</comment>